<feature type="transmembrane region" description="Helical" evidence="6">
    <location>
        <begin position="64"/>
        <end position="84"/>
    </location>
</feature>
<dbReference type="InterPro" id="IPR045069">
    <property type="entry name" value="MATE_euk"/>
</dbReference>
<dbReference type="GO" id="GO:0042910">
    <property type="term" value="F:xenobiotic transmembrane transporter activity"/>
    <property type="evidence" value="ECO:0007669"/>
    <property type="project" value="InterPro"/>
</dbReference>
<evidence type="ECO:0000313" key="8">
    <source>
        <dbReference type="Proteomes" id="UP000807159"/>
    </source>
</evidence>
<keyword evidence="3 6" id="KW-0812">Transmembrane</keyword>
<evidence type="ECO:0000256" key="1">
    <source>
        <dbReference type="ARBA" id="ARBA00004141"/>
    </source>
</evidence>
<comment type="caution">
    <text evidence="7">The sequence shown here is derived from an EMBL/GenBank/DDBJ whole genome shotgun (WGS) entry which is preliminary data.</text>
</comment>
<feature type="transmembrane region" description="Helical" evidence="6">
    <location>
        <begin position="404"/>
        <end position="429"/>
    </location>
</feature>
<protein>
    <recommendedName>
        <fullName evidence="6">Protein DETOXIFICATION</fullName>
    </recommendedName>
    <alternativeName>
        <fullName evidence="6">Multidrug and toxic compound extrusion protein</fullName>
    </alternativeName>
</protein>
<dbReference type="Pfam" id="PF01554">
    <property type="entry name" value="MatE"/>
    <property type="match status" value="2"/>
</dbReference>
<gene>
    <name evidence="7" type="ORF">H0E87_015784</name>
</gene>
<accession>A0A8T2Y688</accession>
<sequence>MEERLLLPEKRSNEGREGIAQTWREFTQEVKRLAYIAGPMAVTTTALNLLLVISNMMVGHLGELALSSSAIAISLCNVTGISLLNGMASALETLCGQAYGAQQYRKVGNQTYGAMFSLILVALVVSLVWINMEKLLILIGQDPIIAHEAGQFTLWLLPAIFAYAIFQPLSRYLQVQSITIPLLVSSCVTLLLHIPLCWLLVFKSGLRNLGGALAVELFQGIGEFFRFAIPSAMMICLQWWSYEIVILLSGLLSNPRLETSVLSVCLTTVGTLYSIPYGLSAAASTRVSNELGAGRPQAARIAAYSVMILAIIELLVVSGTLFATRHIFGYSFSNEREVVDYVSNMAPLVCLSVIIDGLQGVLSGVARGCGWQHIGASVNLAALYLCGVPVAAILGYWWQLKARGLWIGIQAGAILQTVLLSLVTSCTNWKKQARQARERVFEDRSSEENTLA</sequence>
<evidence type="ECO:0000256" key="5">
    <source>
        <dbReference type="ARBA" id="ARBA00023136"/>
    </source>
</evidence>
<keyword evidence="5 6" id="KW-0472">Membrane</keyword>
<dbReference type="PANTHER" id="PTHR11206">
    <property type="entry name" value="MULTIDRUG RESISTANCE PROTEIN"/>
    <property type="match status" value="1"/>
</dbReference>
<comment type="subcellular location">
    <subcellularLocation>
        <location evidence="1">Membrane</location>
        <topology evidence="1">Multi-pass membrane protein</topology>
    </subcellularLocation>
</comment>
<dbReference type="CDD" id="cd13132">
    <property type="entry name" value="MATE_eukaryotic"/>
    <property type="match status" value="1"/>
</dbReference>
<feature type="transmembrane region" description="Helical" evidence="6">
    <location>
        <begin position="301"/>
        <end position="324"/>
    </location>
</feature>
<evidence type="ECO:0000256" key="4">
    <source>
        <dbReference type="ARBA" id="ARBA00022989"/>
    </source>
</evidence>
<dbReference type="AlphaFoldDB" id="A0A8T2Y688"/>
<feature type="transmembrane region" description="Helical" evidence="6">
    <location>
        <begin position="144"/>
        <end position="166"/>
    </location>
</feature>
<evidence type="ECO:0000256" key="3">
    <source>
        <dbReference type="ARBA" id="ARBA00022692"/>
    </source>
</evidence>
<reference evidence="7" key="1">
    <citation type="journal article" date="2021" name="J. Hered.">
        <title>Genome Assembly of Salicaceae Populus deltoides (Eastern Cottonwood) I-69 Based on Nanopore Sequencing and Hi-C Technologies.</title>
        <authorList>
            <person name="Bai S."/>
            <person name="Wu H."/>
            <person name="Zhang J."/>
            <person name="Pan Z."/>
            <person name="Zhao W."/>
            <person name="Li Z."/>
            <person name="Tong C."/>
        </authorList>
    </citation>
    <scope>NUCLEOTIDE SEQUENCE</scope>
    <source>
        <tissue evidence="7">Leaf</tissue>
    </source>
</reference>
<dbReference type="Proteomes" id="UP000807159">
    <property type="component" value="Chromosome 8"/>
</dbReference>
<evidence type="ECO:0000256" key="2">
    <source>
        <dbReference type="ARBA" id="ARBA00010199"/>
    </source>
</evidence>
<name>A0A8T2Y688_POPDE</name>
<dbReference type="GO" id="GO:1990961">
    <property type="term" value="P:xenobiotic detoxification by transmembrane export across the plasma membrane"/>
    <property type="evidence" value="ECO:0007669"/>
    <property type="project" value="InterPro"/>
</dbReference>
<keyword evidence="8" id="KW-1185">Reference proteome</keyword>
<dbReference type="GO" id="GO:0015297">
    <property type="term" value="F:antiporter activity"/>
    <property type="evidence" value="ECO:0007669"/>
    <property type="project" value="InterPro"/>
</dbReference>
<feature type="transmembrane region" description="Helical" evidence="6">
    <location>
        <begin position="112"/>
        <end position="132"/>
    </location>
</feature>
<organism evidence="7 8">
    <name type="scientific">Populus deltoides</name>
    <name type="common">Eastern poplar</name>
    <name type="synonym">Eastern cottonwood</name>
    <dbReference type="NCBI Taxonomy" id="3696"/>
    <lineage>
        <taxon>Eukaryota</taxon>
        <taxon>Viridiplantae</taxon>
        <taxon>Streptophyta</taxon>
        <taxon>Embryophyta</taxon>
        <taxon>Tracheophyta</taxon>
        <taxon>Spermatophyta</taxon>
        <taxon>Magnoliopsida</taxon>
        <taxon>eudicotyledons</taxon>
        <taxon>Gunneridae</taxon>
        <taxon>Pentapetalae</taxon>
        <taxon>rosids</taxon>
        <taxon>fabids</taxon>
        <taxon>Malpighiales</taxon>
        <taxon>Salicaceae</taxon>
        <taxon>Saliceae</taxon>
        <taxon>Populus</taxon>
    </lineage>
</organism>
<feature type="transmembrane region" description="Helical" evidence="6">
    <location>
        <begin position="378"/>
        <end position="398"/>
    </location>
</feature>
<feature type="transmembrane region" description="Helical" evidence="6">
    <location>
        <begin position="261"/>
        <end position="280"/>
    </location>
</feature>
<feature type="transmembrane region" description="Helical" evidence="6">
    <location>
        <begin position="344"/>
        <end position="366"/>
    </location>
</feature>
<dbReference type="EMBL" id="JACEGQ020000008">
    <property type="protein sequence ID" value="KAH8500683.1"/>
    <property type="molecule type" value="Genomic_DNA"/>
</dbReference>
<evidence type="ECO:0000256" key="6">
    <source>
        <dbReference type="RuleBase" id="RU004914"/>
    </source>
</evidence>
<evidence type="ECO:0000313" key="7">
    <source>
        <dbReference type="EMBL" id="KAH8500683.1"/>
    </source>
</evidence>
<feature type="transmembrane region" description="Helical" evidence="6">
    <location>
        <begin position="33"/>
        <end position="52"/>
    </location>
</feature>
<feature type="transmembrane region" description="Helical" evidence="6">
    <location>
        <begin position="178"/>
        <end position="202"/>
    </location>
</feature>
<dbReference type="GO" id="GO:0016020">
    <property type="term" value="C:membrane"/>
    <property type="evidence" value="ECO:0007669"/>
    <property type="project" value="UniProtKB-SubCell"/>
</dbReference>
<keyword evidence="4 6" id="KW-1133">Transmembrane helix</keyword>
<dbReference type="InterPro" id="IPR002528">
    <property type="entry name" value="MATE_fam"/>
</dbReference>
<comment type="similarity">
    <text evidence="2 6">Belongs to the multi antimicrobial extrusion (MATE) (TC 2.A.66.1) family.</text>
</comment>
<proteinExistence type="inferred from homology"/>